<dbReference type="EMBL" id="KU140838">
    <property type="protein sequence ID" value="ALX38626.1"/>
    <property type="molecule type" value="Genomic_RNA"/>
</dbReference>
<dbReference type="GO" id="GO:0140267">
    <property type="term" value="P:symbiont entry into host cell via permeabilization of host membrane"/>
    <property type="evidence" value="ECO:0007669"/>
    <property type="project" value="UniProtKB-KW"/>
</dbReference>
<evidence type="ECO:0000256" key="10">
    <source>
        <dbReference type="ARBA" id="ARBA00024835"/>
    </source>
</evidence>
<comment type="function">
    <text evidence="10">VP5 protein is one of the two proteins (with VP2) which constitute the virus particle outer capsid. Acts as a membrane permeabilization protein that mediates release of viral particles from endosomal compartments into the cytoplasm. Permeabilization activity is probably negatively regulated by VP2 and is triggered by endosomal degradation of VP2 and exposure to low pH.</text>
</comment>
<accession>A0A1B0UG58</accession>
<evidence type="ECO:0000256" key="3">
    <source>
        <dbReference type="ARBA" id="ARBA00015353"/>
    </source>
</evidence>
<evidence type="ECO:0000256" key="9">
    <source>
        <dbReference type="ARBA" id="ARBA00023296"/>
    </source>
</evidence>
<evidence type="ECO:0000313" key="12">
    <source>
        <dbReference type="EMBL" id="ALX38627.1"/>
    </source>
</evidence>
<dbReference type="Pfam" id="PF00901">
    <property type="entry name" value="Orbi_VP5"/>
    <property type="match status" value="1"/>
</dbReference>
<evidence type="ECO:0000256" key="8">
    <source>
        <dbReference type="ARBA" id="ARBA00022844"/>
    </source>
</evidence>
<organism evidence="11 14">
    <name type="scientific">Epizootic hemorrhagic disease virus</name>
    <dbReference type="NCBI Taxonomy" id="40054"/>
    <lineage>
        <taxon>Viruses</taxon>
        <taxon>Riboviria</taxon>
        <taxon>Orthornavirae</taxon>
        <taxon>Duplornaviricota</taxon>
        <taxon>Resentoviricetes</taxon>
        <taxon>Reovirales</taxon>
        <taxon>Sedoreoviridae</taxon>
        <taxon>Orbivirus</taxon>
        <taxon>Orbivirus ruminantium</taxon>
    </lineage>
</organism>
<evidence type="ECO:0000256" key="7">
    <source>
        <dbReference type="ARBA" id="ARBA00022770"/>
    </source>
</evidence>
<dbReference type="Proteomes" id="UP000124260">
    <property type="component" value="Genome"/>
</dbReference>
<evidence type="ECO:0000313" key="13">
    <source>
        <dbReference type="EMBL" id="ALX38628.1"/>
    </source>
</evidence>
<dbReference type="EMBL" id="KU140840">
    <property type="protein sequence ID" value="ALX38628.1"/>
    <property type="molecule type" value="Genomic_RNA"/>
</dbReference>
<keyword evidence="8" id="KW-0946">Virion</keyword>
<dbReference type="EMBL" id="KU140839">
    <property type="protein sequence ID" value="ALX38627.1"/>
    <property type="molecule type" value="Genomic_RNA"/>
</dbReference>
<dbReference type="InterPro" id="IPR000145">
    <property type="entry name" value="Capsid_VP5_Orbivir"/>
</dbReference>
<keyword evidence="7" id="KW-1152">Outer capsid protein</keyword>
<evidence type="ECO:0000256" key="5">
    <source>
        <dbReference type="ARBA" id="ARBA00022595"/>
    </source>
</evidence>
<keyword evidence="4" id="KW-0167">Capsid protein</keyword>
<evidence type="ECO:0000313" key="14">
    <source>
        <dbReference type="Proteomes" id="UP000124260"/>
    </source>
</evidence>
<dbReference type="Proteomes" id="UP000163843">
    <property type="component" value="Genome"/>
</dbReference>
<dbReference type="GO" id="GO:0039624">
    <property type="term" value="C:viral outer capsid"/>
    <property type="evidence" value="ECO:0007669"/>
    <property type="project" value="UniProtKB-KW"/>
</dbReference>
<keyword evidence="6" id="KW-1173">Viral penetration via permeabilization of host membrane</keyword>
<proteinExistence type="inferred from homology"/>
<sequence>MGKFIKQLSKFGKKVGGALTSNTAKKIYKTIGETAVRFAESDIGSAAIDGLIQGSVQSVLTGESYGETVKRAVLLNVLGAGDEIPDPLSPGEQGIQRKIKELEDEMKGEVVRTKHNEQIIRQFGADLDEVYKFAVSEYKEGVEEKDQFEILKKALTSYGELTKAEFGELKRLEKALQKESSERSKDESMMVKEYRQKIEALKDAIEVESTGIQEEAIQEIAGMSADILESAAEEVPLFGGGVATSIATARAIEGGYKLKKVINALSGIDLSHLRTPKIQPKTLEAILEAPTKEEIKDLSLVEGIQMKLQNLEENRNEVLHIQEEILPKLREAMIEDHKEIGDERDKRILPKTAMRFKVPTTQQPVIQIYSAPWDSDDVFMFHCISHHHLNESFFLGFDLELEYVHYEDLTRHWHALGAAQEVTGRSLKEAYSEFFQLAAQIDGAGAIHQKRLIRSKSYHPIYLGAMHYDIAYRELKNNALKIVNDSEVQKHLLRGPKHFQRRAILSALKDGVKLLGGVDLAEFMRYA</sequence>
<name>A0A1B0UG58_9REOV</name>
<keyword evidence="9" id="KW-1160">Virus entry into host cell</keyword>
<keyword evidence="5" id="KW-1162">Viral penetration into host cytoplasm</keyword>
<evidence type="ECO:0000256" key="2">
    <source>
        <dbReference type="ARBA" id="ARBA00007624"/>
    </source>
</evidence>
<comment type="subcellular location">
    <subcellularLocation>
        <location evidence="1">Virion</location>
    </subcellularLocation>
</comment>
<comment type="similarity">
    <text evidence="2">Belongs to the orbivirus VP5 family.</text>
</comment>
<evidence type="ECO:0000256" key="4">
    <source>
        <dbReference type="ARBA" id="ARBA00022561"/>
    </source>
</evidence>
<evidence type="ECO:0000313" key="11">
    <source>
        <dbReference type="EMBL" id="ALX38626.1"/>
    </source>
</evidence>
<protein>
    <recommendedName>
        <fullName evidence="3">Outer capsid protein VP5</fullName>
    </recommendedName>
</protein>
<reference evidence="14 15" key="1">
    <citation type="journal article" date="2016" name="Virus Genes">
        <title>Molecular evolution of epizootic hemorrhagic disease viruses in North America based on historical isolates using motif fingerprints.</title>
        <authorList>
            <person name="Wilson W.C."/>
            <person name="Ruder M.G."/>
            <person name="Jasperson D."/>
            <person name="Smith T.P."/>
            <person name="Naraghi-Arani P."/>
            <person name="Lenhoff R."/>
            <person name="Stallknecht D.E."/>
            <person name="Valdivia-Granda W.A."/>
            <person name="Sheoran D."/>
        </authorList>
    </citation>
    <scope>NUCLEOTIDE SEQUENCE [LARGE SCALE GENOMIC DNA]</scope>
    <source>
        <strain evidence="13">EHD1/USA2010/AL/E-10-4296</strain>
        <strain evidence="12">EHD1/USA2010/AL/E-10-4497</strain>
        <strain evidence="11">EHD1/USA2010/AL/E-10-4624</strain>
    </source>
</reference>
<dbReference type="GO" id="GO:0005198">
    <property type="term" value="F:structural molecule activity"/>
    <property type="evidence" value="ECO:0007669"/>
    <property type="project" value="InterPro"/>
</dbReference>
<evidence type="ECO:0000313" key="15">
    <source>
        <dbReference type="Proteomes" id="UP000140853"/>
    </source>
</evidence>
<evidence type="ECO:0000256" key="6">
    <source>
        <dbReference type="ARBA" id="ARBA00022648"/>
    </source>
</evidence>
<dbReference type="Proteomes" id="UP000140853">
    <property type="component" value="Genome"/>
</dbReference>
<gene>
    <name evidence="11" type="primary">VP5</name>
</gene>
<evidence type="ECO:0000256" key="1">
    <source>
        <dbReference type="ARBA" id="ARBA00004328"/>
    </source>
</evidence>